<keyword evidence="1" id="KW-0677">Repeat</keyword>
<keyword evidence="4" id="KW-1185">Reference proteome</keyword>
<dbReference type="PROSITE" id="PS51375">
    <property type="entry name" value="PPR"/>
    <property type="match status" value="1"/>
</dbReference>
<reference evidence="3 4" key="1">
    <citation type="submission" date="2020-04" db="EMBL/GenBank/DDBJ databases">
        <title>Plant Genome Project.</title>
        <authorList>
            <person name="Zhang R.-G."/>
        </authorList>
    </citation>
    <scope>NUCLEOTIDE SEQUENCE [LARGE SCALE GENOMIC DNA]</scope>
    <source>
        <strain evidence="3">YNK0</strain>
        <tissue evidence="3">Leaf</tissue>
    </source>
</reference>
<organism evidence="3 4">
    <name type="scientific">Tetracentron sinense</name>
    <name type="common">Spur-leaf</name>
    <dbReference type="NCBI Taxonomy" id="13715"/>
    <lineage>
        <taxon>Eukaryota</taxon>
        <taxon>Viridiplantae</taxon>
        <taxon>Streptophyta</taxon>
        <taxon>Embryophyta</taxon>
        <taxon>Tracheophyta</taxon>
        <taxon>Spermatophyta</taxon>
        <taxon>Magnoliopsida</taxon>
        <taxon>Trochodendrales</taxon>
        <taxon>Trochodendraceae</taxon>
        <taxon>Tetracentron</taxon>
    </lineage>
</organism>
<evidence type="ECO:0000256" key="1">
    <source>
        <dbReference type="ARBA" id="ARBA00022737"/>
    </source>
</evidence>
<dbReference type="PANTHER" id="PTHR47594">
    <property type="entry name" value="PPR CONTAINING PLANT-LIKE PROTEIN"/>
    <property type="match status" value="1"/>
</dbReference>
<dbReference type="EMBL" id="JABCRI010000019">
    <property type="protein sequence ID" value="KAF8388953.1"/>
    <property type="molecule type" value="Genomic_DNA"/>
</dbReference>
<dbReference type="GO" id="GO:0000373">
    <property type="term" value="P:Group II intron splicing"/>
    <property type="evidence" value="ECO:0007669"/>
    <property type="project" value="InterPro"/>
</dbReference>
<dbReference type="InterPro" id="IPR002885">
    <property type="entry name" value="PPR_rpt"/>
</dbReference>
<evidence type="ECO:0000313" key="3">
    <source>
        <dbReference type="EMBL" id="KAF8388953.1"/>
    </source>
</evidence>
<dbReference type="InterPro" id="IPR011990">
    <property type="entry name" value="TPR-like_helical_dom_sf"/>
</dbReference>
<dbReference type="Proteomes" id="UP000655225">
    <property type="component" value="Unassembled WGS sequence"/>
</dbReference>
<proteinExistence type="predicted"/>
<sequence length="231" mass="25886">MASFSRLNLSFVSSPYSARTKSNNNYVTIRCGPRDNRGPIVRGRILSTEAIQAVQALKRAQRGDETKIDELVSKTLARLIKNDLIASLNELLRQDQSQLALKVFSAVRSEIWYKTDCSLYAEMVMMLARNGMLEEIDRLISEMDGDGFDSGDDRGLARLIKALIAAKRTESTIRVYGLMKKCGWGSKIKADEYVVQVLSRGLRRLGEKSVSDEVDTEFVKFCGGNFEKLSV</sequence>
<dbReference type="InterPro" id="IPR044190">
    <property type="entry name" value="THA8-like"/>
</dbReference>
<gene>
    <name evidence="3" type="ORF">HHK36_025636</name>
</gene>
<feature type="repeat" description="PPR" evidence="2">
    <location>
        <begin position="116"/>
        <end position="150"/>
    </location>
</feature>
<dbReference type="GO" id="GO:0009658">
    <property type="term" value="P:chloroplast organization"/>
    <property type="evidence" value="ECO:0007669"/>
    <property type="project" value="InterPro"/>
</dbReference>
<dbReference type="OrthoDB" id="675068at2759"/>
<dbReference type="OMA" id="VRIYGMM"/>
<protein>
    <submittedName>
        <fullName evidence="3">Uncharacterized protein</fullName>
    </submittedName>
</protein>
<dbReference type="Gene3D" id="1.25.40.10">
    <property type="entry name" value="Tetratricopeptide repeat domain"/>
    <property type="match status" value="1"/>
</dbReference>
<name>A0A835D380_TETSI</name>
<accession>A0A835D380</accession>
<dbReference type="AlphaFoldDB" id="A0A835D380"/>
<dbReference type="GO" id="GO:0003723">
    <property type="term" value="F:RNA binding"/>
    <property type="evidence" value="ECO:0007669"/>
    <property type="project" value="InterPro"/>
</dbReference>
<dbReference type="PANTHER" id="PTHR47594:SF3">
    <property type="entry name" value="PROTEIN THYLAKOID ASSEMBLY 8, CHLOROPLASTIC"/>
    <property type="match status" value="1"/>
</dbReference>
<evidence type="ECO:0000256" key="2">
    <source>
        <dbReference type="PROSITE-ProRule" id="PRU00708"/>
    </source>
</evidence>
<comment type="caution">
    <text evidence="3">The sequence shown here is derived from an EMBL/GenBank/DDBJ whole genome shotgun (WGS) entry which is preliminary data.</text>
</comment>
<evidence type="ECO:0000313" key="4">
    <source>
        <dbReference type="Proteomes" id="UP000655225"/>
    </source>
</evidence>